<evidence type="ECO:0000256" key="1">
    <source>
        <dbReference type="SAM" id="SignalP"/>
    </source>
</evidence>
<keyword evidence="1" id="KW-0732">Signal</keyword>
<dbReference type="RefSeq" id="WP_145279701.1">
    <property type="nucleotide sequence ID" value="NZ_CP036429.1"/>
</dbReference>
<keyword evidence="2" id="KW-0614">Plasmid</keyword>
<gene>
    <name evidence="2" type="ORF">ElP_74660</name>
</gene>
<evidence type="ECO:0000313" key="3">
    <source>
        <dbReference type="Proteomes" id="UP000317835"/>
    </source>
</evidence>
<geneLocation type="plasmid" evidence="3">
    <name>pelp_3</name>
</geneLocation>
<dbReference type="EMBL" id="CP036429">
    <property type="protein sequence ID" value="QDV39498.1"/>
    <property type="molecule type" value="Genomic_DNA"/>
</dbReference>
<dbReference type="KEGG" id="tpla:ElP_74660"/>
<sequence precursor="true">MLKIRRPALIVPLMALAAALVLTPARAQVVKPFKITGSGVGPEGLPVPGQPTRPHWIVGEATHLGRHYGEGTVQTLSIDPVSPPGTITGRFGRGIPAAYSWQGEGSLTFRRGR</sequence>
<name>A0A518HFA4_9BACT</name>
<protein>
    <submittedName>
        <fullName evidence="2">Uncharacterized protein</fullName>
    </submittedName>
</protein>
<keyword evidence="3" id="KW-1185">Reference proteome</keyword>
<organism evidence="2 3">
    <name type="scientific">Tautonia plasticadhaerens</name>
    <dbReference type="NCBI Taxonomy" id="2527974"/>
    <lineage>
        <taxon>Bacteria</taxon>
        <taxon>Pseudomonadati</taxon>
        <taxon>Planctomycetota</taxon>
        <taxon>Planctomycetia</taxon>
        <taxon>Isosphaerales</taxon>
        <taxon>Isosphaeraceae</taxon>
        <taxon>Tautonia</taxon>
    </lineage>
</organism>
<reference evidence="2 3" key="1">
    <citation type="submission" date="2019-02" db="EMBL/GenBank/DDBJ databases">
        <title>Deep-cultivation of Planctomycetes and their phenomic and genomic characterization uncovers novel biology.</title>
        <authorList>
            <person name="Wiegand S."/>
            <person name="Jogler M."/>
            <person name="Boedeker C."/>
            <person name="Pinto D."/>
            <person name="Vollmers J."/>
            <person name="Rivas-Marin E."/>
            <person name="Kohn T."/>
            <person name="Peeters S.H."/>
            <person name="Heuer A."/>
            <person name="Rast P."/>
            <person name="Oberbeckmann S."/>
            <person name="Bunk B."/>
            <person name="Jeske O."/>
            <person name="Meyerdierks A."/>
            <person name="Storesund J.E."/>
            <person name="Kallscheuer N."/>
            <person name="Luecker S."/>
            <person name="Lage O.M."/>
            <person name="Pohl T."/>
            <person name="Merkel B.J."/>
            <person name="Hornburger P."/>
            <person name="Mueller R.-W."/>
            <person name="Bruemmer F."/>
            <person name="Labrenz M."/>
            <person name="Spormann A.M."/>
            <person name="Op den Camp H."/>
            <person name="Overmann J."/>
            <person name="Amann R."/>
            <person name="Jetten M.S.M."/>
            <person name="Mascher T."/>
            <person name="Medema M.H."/>
            <person name="Devos D.P."/>
            <person name="Kaster A.-K."/>
            <person name="Ovreas L."/>
            <person name="Rohde M."/>
            <person name="Galperin M.Y."/>
            <person name="Jogler C."/>
        </authorList>
    </citation>
    <scope>NUCLEOTIDE SEQUENCE [LARGE SCALE GENOMIC DNA]</scope>
    <source>
        <strain evidence="2 3">ElP</strain>
        <plasmid evidence="3">pelp_3</plasmid>
    </source>
</reference>
<dbReference type="Proteomes" id="UP000317835">
    <property type="component" value="Plasmid pElP_3"/>
</dbReference>
<dbReference type="OrthoDB" id="288204at2"/>
<dbReference type="AlphaFoldDB" id="A0A518HFA4"/>
<proteinExistence type="predicted"/>
<feature type="chain" id="PRO_5021716330" evidence="1">
    <location>
        <begin position="28"/>
        <end position="113"/>
    </location>
</feature>
<feature type="signal peptide" evidence="1">
    <location>
        <begin position="1"/>
        <end position="27"/>
    </location>
</feature>
<evidence type="ECO:0000313" key="2">
    <source>
        <dbReference type="EMBL" id="QDV39498.1"/>
    </source>
</evidence>
<accession>A0A518HFA4</accession>